<organism evidence="3 4">
    <name type="scientific">Etheostoma spectabile</name>
    <name type="common">orangethroat darter</name>
    <dbReference type="NCBI Taxonomy" id="54343"/>
    <lineage>
        <taxon>Eukaryota</taxon>
        <taxon>Metazoa</taxon>
        <taxon>Chordata</taxon>
        <taxon>Craniata</taxon>
        <taxon>Vertebrata</taxon>
        <taxon>Euteleostomi</taxon>
        <taxon>Actinopterygii</taxon>
        <taxon>Neopterygii</taxon>
        <taxon>Teleostei</taxon>
        <taxon>Neoteleostei</taxon>
        <taxon>Acanthomorphata</taxon>
        <taxon>Eupercaria</taxon>
        <taxon>Perciformes</taxon>
        <taxon>Percoidei</taxon>
        <taxon>Percidae</taxon>
        <taxon>Etheostomatinae</taxon>
        <taxon>Etheostoma</taxon>
    </lineage>
</organism>
<proteinExistence type="predicted"/>
<keyword evidence="4" id="KW-1185">Reference proteome</keyword>
<dbReference type="AlphaFoldDB" id="A0A5J5DLV6"/>
<feature type="transmembrane region" description="Helical" evidence="2">
    <location>
        <begin position="138"/>
        <end position="157"/>
    </location>
</feature>
<name>A0A5J5DLV6_9PERO</name>
<comment type="caution">
    <text evidence="3">The sequence shown here is derived from an EMBL/GenBank/DDBJ whole genome shotgun (WGS) entry which is preliminary data.</text>
</comment>
<reference evidence="3 4" key="1">
    <citation type="submission" date="2019-08" db="EMBL/GenBank/DDBJ databases">
        <title>A chromosome-level genome assembly, high-density linkage maps, and genome scans reveal the genomic architecture of hybrid incompatibilities underlying speciation via character displacement in darters (Percidae: Etheostominae).</title>
        <authorList>
            <person name="Moran R.L."/>
            <person name="Catchen J.M."/>
            <person name="Fuller R.C."/>
        </authorList>
    </citation>
    <scope>NUCLEOTIDE SEQUENCE [LARGE SCALE GENOMIC DNA]</scope>
    <source>
        <strain evidence="3">EspeVRDwgs_2016</strain>
        <tissue evidence="3">Muscle</tissue>
    </source>
</reference>
<protein>
    <submittedName>
        <fullName evidence="3">Uncharacterized protein</fullName>
    </submittedName>
</protein>
<feature type="compositionally biased region" description="Pro residues" evidence="1">
    <location>
        <begin position="73"/>
        <end position="87"/>
    </location>
</feature>
<accession>A0A5J5DLV6</accession>
<keyword evidence="2" id="KW-0472">Membrane</keyword>
<gene>
    <name evidence="3" type="ORF">FQN60_005106</name>
</gene>
<evidence type="ECO:0000313" key="3">
    <source>
        <dbReference type="EMBL" id="KAA8594272.1"/>
    </source>
</evidence>
<evidence type="ECO:0000256" key="1">
    <source>
        <dbReference type="SAM" id="MobiDB-lite"/>
    </source>
</evidence>
<evidence type="ECO:0000313" key="4">
    <source>
        <dbReference type="Proteomes" id="UP000327493"/>
    </source>
</evidence>
<sequence length="212" mass="23271">MMMMIDWKPPPYVSKLACTKVERPPSHCPWLLIPPLPLCPQARPAPTQTYQPPWGLQPRLTSKAASHHKDKPLPLPPALRDLPPPPPDRPHTAGAAPDGRFRAALTLHSWGNPRDSSLLHPQTGPCLTELPPVPKAPLLFLIVILLLLLIFLIHSSLQSGTGHSSRFQGTLNTTLSPLGVALCSGHTLRLTENNSSLSLDHQLNLQQWPVKI</sequence>
<keyword evidence="2" id="KW-1133">Transmembrane helix</keyword>
<feature type="region of interest" description="Disordered" evidence="1">
    <location>
        <begin position="49"/>
        <end position="97"/>
    </location>
</feature>
<evidence type="ECO:0000256" key="2">
    <source>
        <dbReference type="SAM" id="Phobius"/>
    </source>
</evidence>
<dbReference type="EMBL" id="VOFY01000003">
    <property type="protein sequence ID" value="KAA8594272.1"/>
    <property type="molecule type" value="Genomic_DNA"/>
</dbReference>
<keyword evidence="2" id="KW-0812">Transmembrane</keyword>
<dbReference type="Proteomes" id="UP000327493">
    <property type="component" value="Chromosome 3"/>
</dbReference>